<feature type="transmembrane region" description="Helical" evidence="1">
    <location>
        <begin position="117"/>
        <end position="139"/>
    </location>
</feature>
<evidence type="ECO:0008006" key="4">
    <source>
        <dbReference type="Google" id="ProtNLM"/>
    </source>
</evidence>
<sequence length="149" mass="16837">MEYFLKFSAIFFACLFKFIAGPVLGAAAGYGIFEIVLVTVGGMMTSVVFVTYLGNWFKSHWTLTVKKKRFTKRKRRIVQLWQKFGIIGIAVCTPLFLTPIGGTIIMVAFNVKKEKILFSMLISGLVWAFLMGLSIDWILSFTVFQKLLG</sequence>
<comment type="caution">
    <text evidence="2">The sequence shown here is derived from an EMBL/GenBank/DDBJ whole genome shotgun (WGS) entry which is preliminary data.</text>
</comment>
<keyword evidence="1" id="KW-1133">Transmembrane helix</keyword>
<dbReference type="AlphaFoldDB" id="A0A951J014"/>
<evidence type="ECO:0000256" key="1">
    <source>
        <dbReference type="SAM" id="Phobius"/>
    </source>
</evidence>
<feature type="transmembrane region" description="Helical" evidence="1">
    <location>
        <begin position="78"/>
        <end position="97"/>
    </location>
</feature>
<dbReference type="Proteomes" id="UP000727490">
    <property type="component" value="Unassembled WGS sequence"/>
</dbReference>
<gene>
    <name evidence="2" type="ORF">EGN73_13265</name>
</gene>
<evidence type="ECO:0000313" key="2">
    <source>
        <dbReference type="EMBL" id="MBW3468773.1"/>
    </source>
</evidence>
<organism evidence="2 3">
    <name type="scientific">Arthrospiribacter ruber</name>
    <dbReference type="NCBI Taxonomy" id="2487934"/>
    <lineage>
        <taxon>Bacteria</taxon>
        <taxon>Pseudomonadati</taxon>
        <taxon>Bacteroidota</taxon>
        <taxon>Cytophagia</taxon>
        <taxon>Cytophagales</taxon>
        <taxon>Cyclobacteriaceae</taxon>
        <taxon>Arthrospiribacter</taxon>
    </lineage>
</organism>
<protein>
    <recommendedName>
        <fullName evidence="4">Small multi-drug export protein</fullName>
    </recommendedName>
</protein>
<keyword evidence="1" id="KW-0472">Membrane</keyword>
<reference evidence="2 3" key="1">
    <citation type="journal article" date="2020" name="Syst. Appl. Microbiol.">
        <title>Arthrospiribacter ruber gen. nov., sp. nov., a novel bacterium isolated from Arthrospira cultures.</title>
        <authorList>
            <person name="Waleron M."/>
            <person name="Misztak A."/>
            <person name="Waleron M.M."/>
            <person name="Furmaniak M."/>
            <person name="Mrozik A."/>
            <person name="Waleron K."/>
        </authorList>
    </citation>
    <scope>NUCLEOTIDE SEQUENCE [LARGE SCALE GENOMIC DNA]</scope>
    <source>
        <strain evidence="2 3">DPMB0001</strain>
    </source>
</reference>
<dbReference type="EMBL" id="RPHB01000006">
    <property type="protein sequence ID" value="MBW3468773.1"/>
    <property type="molecule type" value="Genomic_DNA"/>
</dbReference>
<proteinExistence type="predicted"/>
<keyword evidence="3" id="KW-1185">Reference proteome</keyword>
<keyword evidence="1" id="KW-0812">Transmembrane</keyword>
<feature type="transmembrane region" description="Helical" evidence="1">
    <location>
        <begin position="35"/>
        <end position="57"/>
    </location>
</feature>
<evidence type="ECO:0000313" key="3">
    <source>
        <dbReference type="Proteomes" id="UP000727490"/>
    </source>
</evidence>
<accession>A0A951J014</accession>
<name>A0A951J014_9BACT</name>